<feature type="compositionally biased region" description="Acidic residues" evidence="7">
    <location>
        <begin position="219"/>
        <end position="235"/>
    </location>
</feature>
<accession>A0A4S2MIB5</accession>
<keyword evidence="3 6" id="KW-0274">FAD</keyword>
<feature type="chain" id="PRO_5021005018" description="Sulfhydryl oxidase" evidence="8">
    <location>
        <begin position="29"/>
        <end position="296"/>
    </location>
</feature>
<dbReference type="EC" id="1.8.3.2" evidence="6"/>
<dbReference type="InterPro" id="IPR017905">
    <property type="entry name" value="ERV/ALR_sulphydryl_oxidase"/>
</dbReference>
<keyword evidence="2 6" id="KW-0285">Flavoprotein</keyword>
<evidence type="ECO:0000313" key="11">
    <source>
        <dbReference type="Proteomes" id="UP000298138"/>
    </source>
</evidence>
<feature type="compositionally biased region" description="Basic and acidic residues" evidence="7">
    <location>
        <begin position="236"/>
        <end position="278"/>
    </location>
</feature>
<dbReference type="GO" id="GO:0016971">
    <property type="term" value="F:flavin-dependent sulfhydryl oxidase activity"/>
    <property type="evidence" value="ECO:0007669"/>
    <property type="project" value="InterPro"/>
</dbReference>
<dbReference type="PANTHER" id="PTHR12645">
    <property type="entry name" value="ALR/ERV"/>
    <property type="match status" value="1"/>
</dbReference>
<feature type="region of interest" description="Disordered" evidence="7">
    <location>
        <begin position="201"/>
        <end position="278"/>
    </location>
</feature>
<feature type="signal peptide" evidence="8">
    <location>
        <begin position="1"/>
        <end position="28"/>
    </location>
</feature>
<feature type="compositionally biased region" description="Gly residues" evidence="7">
    <location>
        <begin position="59"/>
        <end position="70"/>
    </location>
</feature>
<evidence type="ECO:0000256" key="6">
    <source>
        <dbReference type="RuleBase" id="RU371123"/>
    </source>
</evidence>
<evidence type="ECO:0000256" key="2">
    <source>
        <dbReference type="ARBA" id="ARBA00022630"/>
    </source>
</evidence>
<evidence type="ECO:0000256" key="1">
    <source>
        <dbReference type="ARBA" id="ARBA00001974"/>
    </source>
</evidence>
<dbReference type="PROSITE" id="PS51324">
    <property type="entry name" value="ERV_ALR"/>
    <property type="match status" value="1"/>
</dbReference>
<feature type="region of interest" description="Disordered" evidence="7">
    <location>
        <begin position="38"/>
        <end position="70"/>
    </location>
</feature>
<gene>
    <name evidence="10" type="ORF">EX30DRAFT_344891</name>
</gene>
<dbReference type="AlphaFoldDB" id="A0A4S2MIB5"/>
<evidence type="ECO:0000259" key="9">
    <source>
        <dbReference type="PROSITE" id="PS51324"/>
    </source>
</evidence>
<keyword evidence="8" id="KW-0732">Signal</keyword>
<dbReference type="OrthoDB" id="59470at2759"/>
<keyword evidence="4 6" id="KW-0560">Oxidoreductase</keyword>
<proteinExistence type="predicted"/>
<dbReference type="Pfam" id="PF04777">
    <property type="entry name" value="Evr1_Alr"/>
    <property type="match status" value="1"/>
</dbReference>
<evidence type="ECO:0000256" key="7">
    <source>
        <dbReference type="SAM" id="MobiDB-lite"/>
    </source>
</evidence>
<protein>
    <recommendedName>
        <fullName evidence="6">Sulfhydryl oxidase</fullName>
        <ecNumber evidence="6">1.8.3.2</ecNumber>
    </recommendedName>
</protein>
<organism evidence="10 11">
    <name type="scientific">Ascodesmis nigricans</name>
    <dbReference type="NCBI Taxonomy" id="341454"/>
    <lineage>
        <taxon>Eukaryota</taxon>
        <taxon>Fungi</taxon>
        <taxon>Dikarya</taxon>
        <taxon>Ascomycota</taxon>
        <taxon>Pezizomycotina</taxon>
        <taxon>Pezizomycetes</taxon>
        <taxon>Pezizales</taxon>
        <taxon>Ascodesmidaceae</taxon>
        <taxon>Ascodesmis</taxon>
    </lineage>
</organism>
<evidence type="ECO:0000256" key="5">
    <source>
        <dbReference type="ARBA" id="ARBA00023157"/>
    </source>
</evidence>
<dbReference type="InterPro" id="IPR036774">
    <property type="entry name" value="ERV/ALR_sulphydryl_oxid_sf"/>
</dbReference>
<name>A0A4S2MIB5_9PEZI</name>
<dbReference type="GO" id="GO:0050660">
    <property type="term" value="F:flavin adenine dinucleotide binding"/>
    <property type="evidence" value="ECO:0007669"/>
    <property type="project" value="TreeGrafter"/>
</dbReference>
<evidence type="ECO:0000313" key="10">
    <source>
        <dbReference type="EMBL" id="TGZ76455.1"/>
    </source>
</evidence>
<dbReference type="GO" id="GO:0005739">
    <property type="term" value="C:mitochondrion"/>
    <property type="evidence" value="ECO:0007669"/>
    <property type="project" value="TreeGrafter"/>
</dbReference>
<sequence>MRNRLAVIATALSIFIFLSYILLPSSSSAKITFTTPTYSSAESGVKGGTSGVVSSNAGPGAGGGKLGGEGGAHVRPELLKGEVIMPRLGNETIKQELGRASWKLLHTMLSRYPQDPTRDQREALHDYIILFSRLYPCGECAQHFQLLLEEFPPQTSSRDAASQWGCHVHNEVNKRLRKPMFDCNTVTEHYKCGCADADGEEGKLKPLVKPTKTPAKKEEEDEEEDEMEEEEEEEEEKSKVEEKKMPTTELVKDDLVTTKVEENTPKKTKTLEENVEESVKHGFKIEIERQGTVNGG</sequence>
<dbReference type="FunFam" id="1.20.120.310:FF:000002">
    <property type="entry name" value="Sulfhydryl oxidase"/>
    <property type="match status" value="1"/>
</dbReference>
<dbReference type="InterPro" id="IPR039799">
    <property type="entry name" value="ALR/ERV"/>
</dbReference>
<evidence type="ECO:0000256" key="8">
    <source>
        <dbReference type="SAM" id="SignalP"/>
    </source>
</evidence>
<keyword evidence="11" id="KW-1185">Reference proteome</keyword>
<dbReference type="Proteomes" id="UP000298138">
    <property type="component" value="Unassembled WGS sequence"/>
</dbReference>
<dbReference type="STRING" id="341454.A0A4S2MIB5"/>
<comment type="cofactor">
    <cofactor evidence="1 6">
        <name>FAD</name>
        <dbReference type="ChEBI" id="CHEBI:57692"/>
    </cofactor>
</comment>
<evidence type="ECO:0000256" key="3">
    <source>
        <dbReference type="ARBA" id="ARBA00022827"/>
    </source>
</evidence>
<dbReference type="EMBL" id="ML220178">
    <property type="protein sequence ID" value="TGZ76455.1"/>
    <property type="molecule type" value="Genomic_DNA"/>
</dbReference>
<dbReference type="InParanoid" id="A0A4S2MIB5"/>
<feature type="domain" description="ERV/ALR sulfhydryl oxidase" evidence="9">
    <location>
        <begin position="90"/>
        <end position="190"/>
    </location>
</feature>
<dbReference type="PANTHER" id="PTHR12645:SF1">
    <property type="entry name" value="FAD-LINKED SULFHYDRYL OXIDASE ERV2"/>
    <property type="match status" value="1"/>
</dbReference>
<dbReference type="Gene3D" id="1.20.120.310">
    <property type="entry name" value="ERV/ALR sulfhydryl oxidase domain"/>
    <property type="match status" value="1"/>
</dbReference>
<evidence type="ECO:0000256" key="4">
    <source>
        <dbReference type="ARBA" id="ARBA00023002"/>
    </source>
</evidence>
<dbReference type="SUPFAM" id="SSF69000">
    <property type="entry name" value="FAD-dependent thiol oxidase"/>
    <property type="match status" value="1"/>
</dbReference>
<reference evidence="10 11" key="1">
    <citation type="submission" date="2019-04" db="EMBL/GenBank/DDBJ databases">
        <title>Comparative genomics and transcriptomics to analyze fruiting body development in filamentous ascomycetes.</title>
        <authorList>
            <consortium name="DOE Joint Genome Institute"/>
            <person name="Lutkenhaus R."/>
            <person name="Traeger S."/>
            <person name="Breuer J."/>
            <person name="Kuo A."/>
            <person name="Lipzen A."/>
            <person name="Pangilinan J."/>
            <person name="Dilworth D."/>
            <person name="Sandor L."/>
            <person name="Poggeler S."/>
            <person name="Barry K."/>
            <person name="Grigoriev I.V."/>
            <person name="Nowrousian M."/>
        </authorList>
    </citation>
    <scope>NUCLEOTIDE SEQUENCE [LARGE SCALE GENOMIC DNA]</scope>
    <source>
        <strain evidence="10 11">CBS 389.68</strain>
    </source>
</reference>
<comment type="catalytic activity">
    <reaction evidence="6">
        <text>2 R'C(R)SH + O2 = R'C(R)S-S(R)CR' + H2O2</text>
        <dbReference type="Rhea" id="RHEA:17357"/>
        <dbReference type="ChEBI" id="CHEBI:15379"/>
        <dbReference type="ChEBI" id="CHEBI:16240"/>
        <dbReference type="ChEBI" id="CHEBI:16520"/>
        <dbReference type="ChEBI" id="CHEBI:17412"/>
        <dbReference type="EC" id="1.8.3.2"/>
    </reaction>
</comment>
<keyword evidence="5" id="KW-1015">Disulfide bond</keyword>